<evidence type="ECO:0000313" key="3">
    <source>
        <dbReference type="Proteomes" id="UP000279833"/>
    </source>
</evidence>
<dbReference type="SMART" id="SM00490">
    <property type="entry name" value="HELICc"/>
    <property type="match status" value="1"/>
</dbReference>
<evidence type="ECO:0000313" key="2">
    <source>
        <dbReference type="EMBL" id="VDP64700.1"/>
    </source>
</evidence>
<evidence type="ECO:0000313" key="4">
    <source>
        <dbReference type="WBParaSite" id="SCUD_0001801301-mRNA-1"/>
    </source>
</evidence>
<dbReference type="Gene3D" id="3.40.50.300">
    <property type="entry name" value="P-loop containing nucleotide triphosphate hydrolases"/>
    <property type="match status" value="1"/>
</dbReference>
<dbReference type="PANTHER" id="PTHR47958">
    <property type="entry name" value="ATP-DEPENDENT RNA HELICASE DBP3"/>
    <property type="match status" value="1"/>
</dbReference>
<feature type="domain" description="Helicase C-terminal" evidence="1">
    <location>
        <begin position="1"/>
        <end position="88"/>
    </location>
</feature>
<gene>
    <name evidence="2" type="ORF">SCUD_LOCUS18010</name>
</gene>
<keyword evidence="3" id="KW-1185">Reference proteome</keyword>
<protein>
    <submittedName>
        <fullName evidence="4">Helicase C-terminal domain-containing protein</fullName>
    </submittedName>
</protein>
<dbReference type="SUPFAM" id="SSF52540">
    <property type="entry name" value="P-loop containing nucleoside triphosphate hydrolases"/>
    <property type="match status" value="1"/>
</dbReference>
<evidence type="ECO:0000259" key="1">
    <source>
        <dbReference type="PROSITE" id="PS51194"/>
    </source>
</evidence>
<reference evidence="4" key="1">
    <citation type="submission" date="2016-06" db="UniProtKB">
        <authorList>
            <consortium name="WormBaseParasite"/>
        </authorList>
    </citation>
    <scope>IDENTIFICATION</scope>
</reference>
<reference evidence="2 3" key="2">
    <citation type="submission" date="2018-11" db="EMBL/GenBank/DDBJ databases">
        <authorList>
            <consortium name="Pathogen Informatics"/>
        </authorList>
    </citation>
    <scope>NUCLEOTIDE SEQUENCE [LARGE SCALE GENOMIC DNA]</scope>
    <source>
        <strain evidence="2">Dakar</strain>
        <strain evidence="3">Dakar, Senegal</strain>
    </source>
</reference>
<organism evidence="4">
    <name type="scientific">Schistosoma curassoni</name>
    <dbReference type="NCBI Taxonomy" id="6186"/>
    <lineage>
        <taxon>Eukaryota</taxon>
        <taxon>Metazoa</taxon>
        <taxon>Spiralia</taxon>
        <taxon>Lophotrochozoa</taxon>
        <taxon>Platyhelminthes</taxon>
        <taxon>Trematoda</taxon>
        <taxon>Digenea</taxon>
        <taxon>Strigeidida</taxon>
        <taxon>Schistosomatoidea</taxon>
        <taxon>Schistosomatidae</taxon>
        <taxon>Schistosoma</taxon>
    </lineage>
</organism>
<dbReference type="WBParaSite" id="SCUD_0001801301-mRNA-1">
    <property type="protein sequence ID" value="SCUD_0001801301-mRNA-1"/>
    <property type="gene ID" value="SCUD_0001801301"/>
</dbReference>
<name>A0A183KSH3_9TREM</name>
<dbReference type="PROSITE" id="PS51194">
    <property type="entry name" value="HELICASE_CTER"/>
    <property type="match status" value="1"/>
</dbReference>
<dbReference type="Proteomes" id="UP000279833">
    <property type="component" value="Unassembled WGS sequence"/>
</dbReference>
<dbReference type="InterPro" id="IPR027417">
    <property type="entry name" value="P-loop_NTPase"/>
</dbReference>
<sequence length="88" mass="10106">MSLDPEYRRPNRRDSPFTCVCLHSDRAPPERKANLQKFKNGDVHFLICTDVAARGIDITGLPYVINVTLPDEKQNYVHRIGRVGRAER</sequence>
<dbReference type="AlphaFoldDB" id="A0A183KSH3"/>
<accession>A0A183KSH3</accession>
<dbReference type="Pfam" id="PF00271">
    <property type="entry name" value="Helicase_C"/>
    <property type="match status" value="1"/>
</dbReference>
<dbReference type="EMBL" id="UZAK01040502">
    <property type="protein sequence ID" value="VDP64700.1"/>
    <property type="molecule type" value="Genomic_DNA"/>
</dbReference>
<dbReference type="CDD" id="cd18787">
    <property type="entry name" value="SF2_C_DEAD"/>
    <property type="match status" value="1"/>
</dbReference>
<dbReference type="InterPro" id="IPR001650">
    <property type="entry name" value="Helicase_C-like"/>
</dbReference>
<proteinExistence type="predicted"/>
<dbReference type="STRING" id="6186.A0A183KSH3"/>